<dbReference type="OrthoDB" id="2339873at2"/>
<organism evidence="4 5">
    <name type="scientific">Cyclobacterium lianum</name>
    <dbReference type="NCBI Taxonomy" id="388280"/>
    <lineage>
        <taxon>Bacteria</taxon>
        <taxon>Pseudomonadati</taxon>
        <taxon>Bacteroidota</taxon>
        <taxon>Cytophagia</taxon>
        <taxon>Cytophagales</taxon>
        <taxon>Cyclobacteriaceae</taxon>
        <taxon>Cyclobacterium</taxon>
    </lineage>
</organism>
<evidence type="ECO:0000256" key="2">
    <source>
        <dbReference type="PROSITE-ProRule" id="PRU01161"/>
    </source>
</evidence>
<keyword evidence="5" id="KW-1185">Reference proteome</keyword>
<sequence length="480" mass="54421">MLIEHKDSEAGNRAALVLAGGGMRVAYQAGILKAMEEEGLRFAHVDGTSGGIFNAAMLASGHGTVHMMDVWKSLPVKYFASLANLKEYFTPWKLKGLGDADSIRRKVLPHFGVNVNTMHQLDLPVTFSLCNFTNKTVQAISAREIDERHLLAGVSLPILMPALKVGADWYIDAVWIKDANLMEAVRRGAEEIWLVWAIGNYPSYLNGALHQYVHSIEMSANGALWEEFQQIQLINRAIAHDDSPYGQRKTIKIHIIKPDFPLPLDPELFFGKITSRDLINMGYQDAKNYFLKQQSEAVKPDFHATKTPDAGDYLCLRLQYTGNLEFEKISGEVRYHVLLRFSSLEDRDRLDVFSSLYLDQYQREFQGGKHGVKITTRESVNLLEVTTTLHIDGREWLLTSKFFCKGPWYWFAGLDFKASDIILHPKNEANPEVAMQGRLHQSFGSRLRSTWTALARKQSGLRGGMAFKFKMVKKMIQYEV</sequence>
<proteinExistence type="predicted"/>
<evidence type="ECO:0000256" key="1">
    <source>
        <dbReference type="ARBA" id="ARBA00023098"/>
    </source>
</evidence>
<dbReference type="Proteomes" id="UP000184513">
    <property type="component" value="Unassembled WGS sequence"/>
</dbReference>
<evidence type="ECO:0000313" key="5">
    <source>
        <dbReference type="Proteomes" id="UP000184513"/>
    </source>
</evidence>
<comment type="caution">
    <text evidence="2">Lacks conserved residue(s) required for the propagation of feature annotation.</text>
</comment>
<keyword evidence="1 2" id="KW-0443">Lipid metabolism</keyword>
<feature type="active site" description="Proton acceptor" evidence="2">
    <location>
        <position position="172"/>
    </location>
</feature>
<dbReference type="EMBL" id="FRCY01000018">
    <property type="protein sequence ID" value="SHN30325.1"/>
    <property type="molecule type" value="Genomic_DNA"/>
</dbReference>
<dbReference type="Pfam" id="PF01734">
    <property type="entry name" value="Patatin"/>
    <property type="match status" value="1"/>
</dbReference>
<dbReference type="PROSITE" id="PS51635">
    <property type="entry name" value="PNPLA"/>
    <property type="match status" value="1"/>
</dbReference>
<feature type="domain" description="PNPLA" evidence="3">
    <location>
        <begin position="16"/>
        <end position="186"/>
    </location>
</feature>
<dbReference type="STRING" id="388280.SAMN04488057_11821"/>
<dbReference type="InterPro" id="IPR002641">
    <property type="entry name" value="PNPLA_dom"/>
</dbReference>
<keyword evidence="2" id="KW-0442">Lipid degradation</keyword>
<gene>
    <name evidence="4" type="ORF">SAMN04488057_11821</name>
</gene>
<dbReference type="GO" id="GO:0016042">
    <property type="term" value="P:lipid catabolic process"/>
    <property type="evidence" value="ECO:0007669"/>
    <property type="project" value="UniProtKB-UniRule"/>
</dbReference>
<dbReference type="GO" id="GO:0016787">
    <property type="term" value="F:hydrolase activity"/>
    <property type="evidence" value="ECO:0007669"/>
    <property type="project" value="UniProtKB-UniRule"/>
</dbReference>
<dbReference type="SUPFAM" id="SSF52151">
    <property type="entry name" value="FabD/lysophospholipase-like"/>
    <property type="match status" value="1"/>
</dbReference>
<feature type="active site" description="Nucleophile" evidence="2">
    <location>
        <position position="49"/>
    </location>
</feature>
<evidence type="ECO:0000313" key="4">
    <source>
        <dbReference type="EMBL" id="SHN30325.1"/>
    </source>
</evidence>
<dbReference type="AlphaFoldDB" id="A0A1M7QH45"/>
<dbReference type="Gene3D" id="3.40.1090.10">
    <property type="entry name" value="Cytosolic phospholipase A2 catalytic domain"/>
    <property type="match status" value="1"/>
</dbReference>
<name>A0A1M7QH45_9BACT</name>
<accession>A0A1M7QH45</accession>
<evidence type="ECO:0000259" key="3">
    <source>
        <dbReference type="PROSITE" id="PS51635"/>
    </source>
</evidence>
<reference evidence="4 5" key="1">
    <citation type="submission" date="2016-11" db="EMBL/GenBank/DDBJ databases">
        <authorList>
            <person name="Jaros S."/>
            <person name="Januszkiewicz K."/>
            <person name="Wedrychowicz H."/>
        </authorList>
    </citation>
    <scope>NUCLEOTIDE SEQUENCE [LARGE SCALE GENOMIC DNA]</scope>
    <source>
        <strain evidence="4 5">CGMCC 1.6102</strain>
    </source>
</reference>
<protein>
    <submittedName>
        <fullName evidence="4">Predicted acylesterase/phospholipase RssA, contains patatin domain</fullName>
    </submittedName>
</protein>
<keyword evidence="2" id="KW-0378">Hydrolase</keyword>
<feature type="short sequence motif" description="GXSXG" evidence="2">
    <location>
        <begin position="47"/>
        <end position="51"/>
    </location>
</feature>
<dbReference type="InterPro" id="IPR016035">
    <property type="entry name" value="Acyl_Trfase/lysoPLipase"/>
</dbReference>
<dbReference type="RefSeq" id="WP_073097427.1">
    <property type="nucleotide sequence ID" value="NZ_FRCY01000018.1"/>
</dbReference>